<keyword evidence="4" id="KW-0378">Hydrolase</keyword>
<organism evidence="9 10">
    <name type="scientific">Amphibacillus indicireducens</name>
    <dbReference type="NCBI Taxonomy" id="1076330"/>
    <lineage>
        <taxon>Bacteria</taxon>
        <taxon>Bacillati</taxon>
        <taxon>Bacillota</taxon>
        <taxon>Bacilli</taxon>
        <taxon>Bacillales</taxon>
        <taxon>Bacillaceae</taxon>
        <taxon>Amphibacillus</taxon>
    </lineage>
</organism>
<name>A0ABP7VAQ2_9BACI</name>
<keyword evidence="10" id="KW-1185">Reference proteome</keyword>
<gene>
    <name evidence="9" type="ORF">GCM10022410_07440</name>
</gene>
<accession>A0ABP7VAQ2</accession>
<evidence type="ECO:0000256" key="5">
    <source>
        <dbReference type="ARBA" id="ARBA00035648"/>
    </source>
</evidence>
<evidence type="ECO:0000259" key="8">
    <source>
        <dbReference type="Pfam" id="PF08340"/>
    </source>
</evidence>
<dbReference type="PANTHER" id="PTHR30636:SF3">
    <property type="entry name" value="UPF0701 PROTEIN YICC"/>
    <property type="match status" value="1"/>
</dbReference>
<comment type="cofactor">
    <cofactor evidence="1">
        <name>a divalent metal cation</name>
        <dbReference type="ChEBI" id="CHEBI:60240"/>
    </cofactor>
</comment>
<evidence type="ECO:0000313" key="9">
    <source>
        <dbReference type="EMBL" id="GAA4063221.1"/>
    </source>
</evidence>
<keyword evidence="6" id="KW-0175">Coiled coil</keyword>
<evidence type="ECO:0000256" key="6">
    <source>
        <dbReference type="SAM" id="Coils"/>
    </source>
</evidence>
<proteinExistence type="inferred from homology"/>
<reference evidence="10" key="1">
    <citation type="journal article" date="2019" name="Int. J. Syst. Evol. Microbiol.">
        <title>The Global Catalogue of Microorganisms (GCM) 10K type strain sequencing project: providing services to taxonomists for standard genome sequencing and annotation.</title>
        <authorList>
            <consortium name="The Broad Institute Genomics Platform"/>
            <consortium name="The Broad Institute Genome Sequencing Center for Infectious Disease"/>
            <person name="Wu L."/>
            <person name="Ma J."/>
        </authorList>
    </citation>
    <scope>NUCLEOTIDE SEQUENCE [LARGE SCALE GENOMIC DNA]</scope>
    <source>
        <strain evidence="10">JCM 17250</strain>
    </source>
</reference>
<feature type="domain" description="Endoribonuclease YicC-like N-terminal" evidence="7">
    <location>
        <begin position="2"/>
        <end position="156"/>
    </location>
</feature>
<evidence type="ECO:0000256" key="2">
    <source>
        <dbReference type="ARBA" id="ARBA00022722"/>
    </source>
</evidence>
<dbReference type="PANTHER" id="PTHR30636">
    <property type="entry name" value="UPF0701 PROTEIN YICC"/>
    <property type="match status" value="1"/>
</dbReference>
<feature type="domain" description="Endoribonuclease YicC-like C-terminal" evidence="8">
    <location>
        <begin position="177"/>
        <end position="293"/>
    </location>
</feature>
<dbReference type="Pfam" id="PF03755">
    <property type="entry name" value="YicC-like_N"/>
    <property type="match status" value="1"/>
</dbReference>
<dbReference type="InterPro" id="IPR005229">
    <property type="entry name" value="YicC/YloC-like"/>
</dbReference>
<keyword evidence="3" id="KW-0255">Endonuclease</keyword>
<comment type="caution">
    <text evidence="9">The sequence shown here is derived from an EMBL/GenBank/DDBJ whole genome shotgun (WGS) entry which is preliminary data.</text>
</comment>
<dbReference type="InterPro" id="IPR013527">
    <property type="entry name" value="YicC-like_N"/>
</dbReference>
<evidence type="ECO:0000256" key="4">
    <source>
        <dbReference type="ARBA" id="ARBA00022801"/>
    </source>
</evidence>
<evidence type="ECO:0000256" key="3">
    <source>
        <dbReference type="ARBA" id="ARBA00022759"/>
    </source>
</evidence>
<dbReference type="Pfam" id="PF08340">
    <property type="entry name" value="YicC-like_C"/>
    <property type="match status" value="1"/>
</dbReference>
<evidence type="ECO:0000259" key="7">
    <source>
        <dbReference type="Pfam" id="PF03755"/>
    </source>
</evidence>
<dbReference type="NCBIfam" id="TIGR00255">
    <property type="entry name" value="YicC/YloC family endoribonuclease"/>
    <property type="match status" value="1"/>
</dbReference>
<dbReference type="RefSeq" id="WP_344910449.1">
    <property type="nucleotide sequence ID" value="NZ_BAABDL010000041.1"/>
</dbReference>
<protein>
    <submittedName>
        <fullName evidence="9">YicC family protein</fullName>
    </submittedName>
</protein>
<evidence type="ECO:0000256" key="1">
    <source>
        <dbReference type="ARBA" id="ARBA00001968"/>
    </source>
</evidence>
<evidence type="ECO:0000313" key="10">
    <source>
        <dbReference type="Proteomes" id="UP001501734"/>
    </source>
</evidence>
<dbReference type="EMBL" id="BAABDL010000041">
    <property type="protein sequence ID" value="GAA4063221.1"/>
    <property type="molecule type" value="Genomic_DNA"/>
</dbReference>
<keyword evidence="2" id="KW-0540">Nuclease</keyword>
<feature type="coiled-coil region" evidence="6">
    <location>
        <begin position="156"/>
        <end position="183"/>
    </location>
</feature>
<comment type="similarity">
    <text evidence="5">Belongs to the YicC/YloC family.</text>
</comment>
<dbReference type="Proteomes" id="UP001501734">
    <property type="component" value="Unassembled WGS sequence"/>
</dbReference>
<sequence>MVYSMTGYGQTEKWYGETKIQLEIKTVNHRFLDLSLKMPQMLNPYEDQIKSVLRSFFIRGRIELFLTIEGNDFNQQTITVNWPLLEQYQHALTAIQTTYPKTANQLIRGLPEFTDVLQVIEKTDQDDSFYEQIIEMLKTTCQSVQSMRLAEGEKLAQDISQRVEKIDQLVKQLTDQRDVAKDQHYARMVTRLNELLAKNNLTQDERFYRELAILAEKGDISEELTRINSHLIQIKLLLEQSGEVGRKMDFITQELIREANTISSKANDPLISGYVIELKSTVEKIKEQVQNIE</sequence>
<dbReference type="InterPro" id="IPR013551">
    <property type="entry name" value="YicC-like_C"/>
</dbReference>